<dbReference type="InterPro" id="IPR055130">
    <property type="entry name" value="PreP_C"/>
</dbReference>
<gene>
    <name evidence="3" type="ORF">ACFQ2X_07855</name>
</gene>
<evidence type="ECO:0000313" key="4">
    <source>
        <dbReference type="Proteomes" id="UP001597264"/>
    </source>
</evidence>
<reference evidence="4" key="1">
    <citation type="journal article" date="2019" name="Int. J. Syst. Evol. Microbiol.">
        <title>The Global Catalogue of Microorganisms (GCM) 10K type strain sequencing project: providing services to taxonomists for standard genome sequencing and annotation.</title>
        <authorList>
            <consortium name="The Broad Institute Genomics Platform"/>
            <consortium name="The Broad Institute Genome Sequencing Center for Infectious Disease"/>
            <person name="Wu L."/>
            <person name="Ma J."/>
        </authorList>
    </citation>
    <scope>NUCLEOTIDE SEQUENCE [LARGE SCALE GENOMIC DNA]</scope>
    <source>
        <strain evidence="4">CCUG 54356</strain>
    </source>
</reference>
<dbReference type="SMART" id="SM01264">
    <property type="entry name" value="M16C_associated"/>
    <property type="match status" value="1"/>
</dbReference>
<dbReference type="Pfam" id="PF00675">
    <property type="entry name" value="Peptidase_M16"/>
    <property type="match status" value="1"/>
</dbReference>
<dbReference type="Pfam" id="PF22516">
    <property type="entry name" value="PreP_C"/>
    <property type="match status" value="1"/>
</dbReference>
<dbReference type="Pfam" id="PF08367">
    <property type="entry name" value="M16C_assoc"/>
    <property type="match status" value="1"/>
</dbReference>
<dbReference type="Gene3D" id="3.30.830.10">
    <property type="entry name" value="Metalloenzyme, LuxS/M16 peptidase-like"/>
    <property type="match status" value="4"/>
</dbReference>
<dbReference type="RefSeq" id="WP_230438618.1">
    <property type="nucleotide sequence ID" value="NZ_CP087715.1"/>
</dbReference>
<proteinExistence type="predicted"/>
<dbReference type="InterPro" id="IPR013578">
    <property type="entry name" value="Peptidase_M16C_assoc"/>
</dbReference>
<dbReference type="InterPro" id="IPR007863">
    <property type="entry name" value="Peptidase_M16_C"/>
</dbReference>
<feature type="domain" description="Peptidase M16C associated" evidence="2">
    <location>
        <begin position="464"/>
        <end position="719"/>
    </location>
</feature>
<dbReference type="SUPFAM" id="SSF63411">
    <property type="entry name" value="LuxS/MPP-like metallohydrolase"/>
    <property type="match status" value="4"/>
</dbReference>
<evidence type="ECO:0000256" key="1">
    <source>
        <dbReference type="SAM" id="MobiDB-lite"/>
    </source>
</evidence>
<dbReference type="InterPro" id="IPR011249">
    <property type="entry name" value="Metalloenz_LuxS/M16"/>
</dbReference>
<evidence type="ECO:0000259" key="2">
    <source>
        <dbReference type="SMART" id="SM01264"/>
    </source>
</evidence>
<sequence length="1001" mass="110662">MSNVHPAFEPITSAEIESLGVRVEEYRHRRTGAQHLHIAADNPENVFMVALRTVPHDSSGVAHILEHTALCGSDKYPVRDPFFMMIRRSLNTFMNALTSSDWTAYPFASQNRKDFDNLLDVYLDAVFFARLDPLDFAQEGHRLEFKEPENADSDLVFKGVVFNEMKGAMSSVTSQLWQTLSKYLFPTTTYHFNSGGEPADIPDLTYEQLVEFYRSHYHPSNAIFMTFGDIEAAEHQAVFEEKALHKFDPLQKTIAVGREKNYLAPVKVEEYYPLPGDESQSEKTHIVLGWLLGDVTDLEQALTAHLLAGVLLDNSASPLMRLLETTELGQSPSPLIGLDDSQRELVFVCGIEGSEADRADTLEQEVLKVLEEVAEKGVPYEQVAAALHQLELQQREIGGDGFPYGLQLILTALTGATHRGDAIGLLNIDSTLEKLREQIKDPKFIADAARKLLLENQHRVRLVLAPDSEMANRADEAEKARLAEIKSRLTDGEKQQIIQTAKALAERQQRKDDESILPKVGVEDIPPELPKVEGEEVLVSPVAEGAKHQQKVTRYSAGTNGLVYQQLIATLPEFTDEERLLLPYYTQVLSELGVGDKSYLQVQQWQAAVAGSLHGFTSHRTDLDNLHNQSGHFILSGKALAANQAALSELMQATMEQVRFDELSRIKELLLQTLARREQSVVGSGHALAMAAASAGFNRAAFEGHEQGGLLGLRQLKSLMRTLDNEAGLESMAEKFRTIHHKISGSQRQFLVIGEEERLESFTQALQPLVNEATVAREPASAPFTPRKVEEVWLANSQVNFCAKAYPTVPMSHEDAPALAVLGGFLRNGYLHRTIREQGGAYGGGASHDVNIGAFRFFSYRDPRMAETLQDFDDSIGWLLNESHEDSQVEEAILGVIGSMDKPGSPAGEAKKAFHSNLYGRTHAVRQAFRKKVSEVTLDDLQRVGKTYLQPENASTAVVTGSQGREAGIELGLKVEALSQESSAEAVEAGRAEPSAEKAQP</sequence>
<dbReference type="PANTHER" id="PTHR43016">
    <property type="entry name" value="PRESEQUENCE PROTEASE"/>
    <property type="match status" value="1"/>
</dbReference>
<feature type="region of interest" description="Disordered" evidence="1">
    <location>
        <begin position="982"/>
        <end position="1001"/>
    </location>
</feature>
<keyword evidence="4" id="KW-1185">Reference proteome</keyword>
<evidence type="ECO:0000313" key="3">
    <source>
        <dbReference type="EMBL" id="MFD1216506.1"/>
    </source>
</evidence>
<dbReference type="Proteomes" id="UP001597264">
    <property type="component" value="Unassembled WGS sequence"/>
</dbReference>
<feature type="compositionally biased region" description="Basic and acidic residues" evidence="1">
    <location>
        <begin position="988"/>
        <end position="1001"/>
    </location>
</feature>
<dbReference type="PANTHER" id="PTHR43016:SF13">
    <property type="entry name" value="PRESEQUENCE PROTEASE, MITOCHONDRIAL"/>
    <property type="match status" value="1"/>
</dbReference>
<dbReference type="Pfam" id="PF05193">
    <property type="entry name" value="Peptidase_M16_C"/>
    <property type="match status" value="1"/>
</dbReference>
<protein>
    <submittedName>
        <fullName evidence="3">Insulinase family protein</fullName>
    </submittedName>
</protein>
<dbReference type="EMBL" id="JBHTLR010000007">
    <property type="protein sequence ID" value="MFD1216506.1"/>
    <property type="molecule type" value="Genomic_DNA"/>
</dbReference>
<accession>A0ABW3UAJ2</accession>
<comment type="caution">
    <text evidence="3">The sequence shown here is derived from an EMBL/GenBank/DDBJ whole genome shotgun (WGS) entry which is preliminary data.</text>
</comment>
<organism evidence="3 4">
    <name type="scientific">Microbulbifer celer</name>
    <dbReference type="NCBI Taxonomy" id="435905"/>
    <lineage>
        <taxon>Bacteria</taxon>
        <taxon>Pseudomonadati</taxon>
        <taxon>Pseudomonadota</taxon>
        <taxon>Gammaproteobacteria</taxon>
        <taxon>Cellvibrionales</taxon>
        <taxon>Microbulbiferaceae</taxon>
        <taxon>Microbulbifer</taxon>
    </lineage>
</organism>
<dbReference type="InterPro" id="IPR011765">
    <property type="entry name" value="Pept_M16_N"/>
</dbReference>
<name>A0ABW3UAJ2_9GAMM</name>